<feature type="binding site" evidence="1">
    <location>
        <position position="219"/>
    </location>
    <ligand>
        <name>Mn(2+)</name>
        <dbReference type="ChEBI" id="CHEBI:29035"/>
    </ligand>
</feature>
<evidence type="ECO:0000259" key="5">
    <source>
        <dbReference type="Pfam" id="PF20696"/>
    </source>
</evidence>
<evidence type="ECO:0000256" key="1">
    <source>
        <dbReference type="HAMAP-Rule" id="MF_01983"/>
    </source>
</evidence>
<dbReference type="GO" id="GO:0016829">
    <property type="term" value="F:lyase activity"/>
    <property type="evidence" value="ECO:0007669"/>
    <property type="project" value="UniProtKB-KW"/>
</dbReference>
<dbReference type="InterPro" id="IPR048304">
    <property type="entry name" value="UbiD_Rift_dom"/>
</dbReference>
<keyword evidence="1" id="KW-0630">Potassium</keyword>
<feature type="binding site" evidence="1">
    <location>
        <position position="260"/>
    </location>
    <ligand>
        <name>prenylated FMN</name>
        <dbReference type="ChEBI" id="CHEBI:87746"/>
    </ligand>
</feature>
<evidence type="ECO:0000256" key="2">
    <source>
        <dbReference type="SAM" id="MobiDB-lite"/>
    </source>
</evidence>
<dbReference type="NCBIfam" id="TIGR00148">
    <property type="entry name" value="UbiD family decarboxylase"/>
    <property type="match status" value="1"/>
</dbReference>
<sequence length="529" mass="56596">MTDTADSKIPDSDRPGSVTRGSVTPGSSTRDSVTRDFRSYLAALEELGDLQRVSRVIDPDLEASAVTRRSTENGRPAPFFEHLKGVEEGFRMVGAPGALSSIPGHPLARISLSLGLPHTTTAAELVERLARAGTGELLPPRRVPSAGAPCKQHVLTGEDAGLDRFPIPVVHQGDGGPYVNTWGVVVARTPDGRWTNWAISRIMQIDGRHMTGLVLPGQHLGMIWREWEAIGEPMPYAVFQGGDPGAAVVGGMTVPTEVDEGAYLGAVLGRPVDVVKCETNDLEVPASAEVVIEGRLSATRDAVEGPFAEFHGWALPETSPQPLFGIDAITYRDDPIWPLAPAGRPVDDSHVAPAAGISAEVVSELRKAGLPVTSAWLPLRAACFWTVITVPSDWHDLLPGMDTARFVHRIGEVLNGTRVGRLSPVVYVLDDDVDPANDSDLLWALATRVHPSLRQEQWHGPIMPWYPCFTEEELHGGWGAVVVHDALLPAEGHGRAPQATFEGVFPADLRARVLAAEAGTPEAEAAPGA</sequence>
<proteinExistence type="inferred from homology"/>
<dbReference type="Pfam" id="PF01977">
    <property type="entry name" value="UbiD"/>
    <property type="match status" value="1"/>
</dbReference>
<keyword evidence="7" id="KW-1185">Reference proteome</keyword>
<keyword evidence="1" id="KW-0285">Flavoprotein</keyword>
<gene>
    <name evidence="6" type="ORF">ABT211_10150</name>
</gene>
<feature type="domain" description="3-octaprenyl-4-hydroxybenzoate carboxy-lyase-like N-terminal" evidence="4">
    <location>
        <begin position="41"/>
        <end position="129"/>
    </location>
</feature>
<dbReference type="PANTHER" id="PTHR30108">
    <property type="entry name" value="3-OCTAPRENYL-4-HYDROXYBENZOATE CARBOXY-LYASE-RELATED"/>
    <property type="match status" value="1"/>
</dbReference>
<keyword evidence="1" id="KW-0058">Aromatic hydrocarbons catabolism</keyword>
<comment type="caution">
    <text evidence="1">Lacks conserved residue(s) required for the propagation of feature annotation.</text>
</comment>
<keyword evidence="1" id="KW-0288">FMN</keyword>
<dbReference type="SUPFAM" id="SSF143968">
    <property type="entry name" value="UbiD C-terminal domain-like"/>
    <property type="match status" value="1"/>
</dbReference>
<feature type="compositionally biased region" description="Polar residues" evidence="2">
    <location>
        <begin position="19"/>
        <end position="31"/>
    </location>
</feature>
<dbReference type="PANTHER" id="PTHR30108:SF17">
    <property type="entry name" value="FERULIC ACID DECARBOXYLASE 1"/>
    <property type="match status" value="1"/>
</dbReference>
<comment type="catalytic activity">
    <reaction evidence="1">
        <text>pyrrole-2-carboxylate + H2O = 1H-pyrrole + hydrogencarbonate</text>
        <dbReference type="Rhea" id="RHEA:31379"/>
        <dbReference type="ChEBI" id="CHEBI:15377"/>
        <dbReference type="ChEBI" id="CHEBI:17544"/>
        <dbReference type="ChEBI" id="CHEBI:19203"/>
        <dbReference type="ChEBI" id="CHEBI:27660"/>
        <dbReference type="EC" id="4.1.1.93"/>
    </reaction>
</comment>
<dbReference type="EC" id="4.1.1.93" evidence="1"/>
<dbReference type="Proteomes" id="UP001490365">
    <property type="component" value="Unassembled WGS sequence"/>
</dbReference>
<feature type="binding site" evidence="1">
    <location>
        <position position="260"/>
    </location>
    <ligand>
        <name>Mn(2+)</name>
        <dbReference type="ChEBI" id="CHEBI:29035"/>
    </ligand>
</feature>
<feature type="region of interest" description="Disordered" evidence="2">
    <location>
        <begin position="1"/>
        <end position="34"/>
    </location>
</feature>
<accession>A0ABV1TC94</accession>
<feature type="binding site" evidence="1">
    <location>
        <position position="218"/>
    </location>
    <ligand>
        <name>prenylated FMN</name>
        <dbReference type="ChEBI" id="CHEBI:87746"/>
    </ligand>
</feature>
<evidence type="ECO:0000313" key="6">
    <source>
        <dbReference type="EMBL" id="MER6267647.1"/>
    </source>
</evidence>
<comment type="cofactor">
    <cofactor evidence="1">
        <name>K(+)</name>
        <dbReference type="ChEBI" id="CHEBI:29103"/>
    </cofactor>
    <text evidence="1">Binds 1 K(+) per subunit.</text>
</comment>
<keyword evidence="1" id="KW-0479">Metal-binding</keyword>
<feature type="compositionally biased region" description="Basic and acidic residues" evidence="2">
    <location>
        <begin position="1"/>
        <end position="14"/>
    </location>
</feature>
<dbReference type="RefSeq" id="WP_351956276.1">
    <property type="nucleotide sequence ID" value="NZ_JBEOZM010000003.1"/>
</dbReference>
<keyword evidence="1" id="KW-0210">Decarboxylase</keyword>
<evidence type="ECO:0000313" key="7">
    <source>
        <dbReference type="Proteomes" id="UP001490365"/>
    </source>
</evidence>
<comment type="subunit">
    <text evidence="1">Homodimer.</text>
</comment>
<dbReference type="EMBL" id="JBEOZM010000003">
    <property type="protein sequence ID" value="MER6267647.1"/>
    <property type="molecule type" value="Genomic_DNA"/>
</dbReference>
<comment type="cofactor">
    <cofactor evidence="1">
        <name>Mn(2+)</name>
        <dbReference type="ChEBI" id="CHEBI:29035"/>
    </cofactor>
    <text evidence="1">Binds 1 Mn(2+) per subunit.</text>
</comment>
<feature type="binding site" evidence="1">
    <location>
        <position position="197"/>
    </location>
    <ligand>
        <name>K(+)</name>
        <dbReference type="ChEBI" id="CHEBI:29103"/>
    </ligand>
</feature>
<dbReference type="InterPro" id="IPR032903">
    <property type="entry name" value="FDC-like"/>
</dbReference>
<dbReference type="Pfam" id="PF20696">
    <property type="entry name" value="UbiD_C"/>
    <property type="match status" value="1"/>
</dbReference>
<dbReference type="SUPFAM" id="SSF50475">
    <property type="entry name" value="FMN-binding split barrel"/>
    <property type="match status" value="1"/>
</dbReference>
<feature type="binding site" evidence="1">
    <location>
        <position position="260"/>
    </location>
    <ligand>
        <name>K(+)</name>
        <dbReference type="ChEBI" id="CHEBI:29103"/>
    </ligand>
</feature>
<feature type="domain" description="3-octaprenyl-4-hydroxybenzoate carboxy-lyase-like Rift-related" evidence="3">
    <location>
        <begin position="142"/>
        <end position="345"/>
    </location>
</feature>
<feature type="active site" description="Proton donor" evidence="1">
    <location>
        <position position="309"/>
    </location>
</feature>
<feature type="binding site" evidence="1">
    <location>
        <position position="252"/>
    </location>
    <ligand>
        <name>K(+)</name>
        <dbReference type="ChEBI" id="CHEBI:29103"/>
    </ligand>
</feature>
<comment type="caution">
    <text evidence="6">The sequence shown here is derived from an EMBL/GenBank/DDBJ whole genome shotgun (WGS) entry which is preliminary data.</text>
</comment>
<keyword evidence="1 6" id="KW-0456">Lyase</keyword>
<protein>
    <recommendedName>
        <fullName evidence="1">Pyrrole-2-carboxylic acid decarboxylase</fullName>
        <shortName evidence="1">P2C decarboxylase</shortName>
        <ecNumber evidence="1">4.1.1.93</ecNumber>
    </recommendedName>
</protein>
<dbReference type="Pfam" id="PF20695">
    <property type="entry name" value="UbiD_N"/>
    <property type="match status" value="1"/>
</dbReference>
<feature type="domain" description="3-octaprenyl-4-hydroxybenzoate carboxy-lyase-like C-terminal" evidence="5">
    <location>
        <begin position="357"/>
        <end position="453"/>
    </location>
</feature>
<dbReference type="Gene3D" id="3.40.1670.10">
    <property type="entry name" value="UbiD C-terminal domain-like"/>
    <property type="match status" value="1"/>
</dbReference>
<name>A0ABV1TC94_9ACTN</name>
<comment type="similarity">
    <text evidence="1">Belongs to the UbiD family. UbiD-like/FDC subfamily.</text>
</comment>
<feature type="binding site" evidence="1">
    <location>
        <position position="201"/>
    </location>
    <ligand>
        <name>prenylated FMN</name>
        <dbReference type="ChEBI" id="CHEBI:87746"/>
    </ligand>
</feature>
<reference evidence="6 7" key="1">
    <citation type="submission" date="2024-06" db="EMBL/GenBank/DDBJ databases">
        <title>The Natural Products Discovery Center: Release of the First 8490 Sequenced Strains for Exploring Actinobacteria Biosynthetic Diversity.</title>
        <authorList>
            <person name="Kalkreuter E."/>
            <person name="Kautsar S.A."/>
            <person name="Yang D."/>
            <person name="Bader C.D."/>
            <person name="Teijaro C.N."/>
            <person name="Fluegel L."/>
            <person name="Davis C.M."/>
            <person name="Simpson J.R."/>
            <person name="Lauterbach L."/>
            <person name="Steele A.D."/>
            <person name="Gui C."/>
            <person name="Meng S."/>
            <person name="Li G."/>
            <person name="Viehrig K."/>
            <person name="Ye F."/>
            <person name="Su P."/>
            <person name="Kiefer A.F."/>
            <person name="Nichols A."/>
            <person name="Cepeda A.J."/>
            <person name="Yan W."/>
            <person name="Fan B."/>
            <person name="Jiang Y."/>
            <person name="Adhikari A."/>
            <person name="Zheng C.-J."/>
            <person name="Schuster L."/>
            <person name="Cowan T.M."/>
            <person name="Smanski M.J."/>
            <person name="Chevrette M.G."/>
            <person name="De Carvalho L.P.S."/>
            <person name="Shen B."/>
        </authorList>
    </citation>
    <scope>NUCLEOTIDE SEQUENCE [LARGE SCALE GENOMIC DNA]</scope>
    <source>
        <strain evidence="6 7">NPDC001694</strain>
    </source>
</reference>
<feature type="binding site" evidence="1">
    <location>
        <position position="219"/>
    </location>
    <ligand>
        <name>prenylated FMN</name>
        <dbReference type="ChEBI" id="CHEBI:87746"/>
    </ligand>
</feature>
<comment type="cofactor">
    <cofactor evidence="1">
        <name>prenylated FMN</name>
        <dbReference type="ChEBI" id="CHEBI:87746"/>
    </cofactor>
    <text evidence="1">Binds 1 prenylated FMN per subunit.</text>
</comment>
<dbReference type="HAMAP" id="MF_01983">
    <property type="entry name" value="UbiD_FDC"/>
    <property type="match status" value="1"/>
</dbReference>
<keyword evidence="1" id="KW-0464">Manganese</keyword>
<dbReference type="InterPro" id="IPR049383">
    <property type="entry name" value="UbiD-like_N"/>
</dbReference>
<evidence type="ECO:0000259" key="4">
    <source>
        <dbReference type="Pfam" id="PF20695"/>
    </source>
</evidence>
<dbReference type="InterPro" id="IPR002830">
    <property type="entry name" value="UbiD"/>
</dbReference>
<evidence type="ECO:0000259" key="3">
    <source>
        <dbReference type="Pfam" id="PF01977"/>
    </source>
</evidence>
<comment type="function">
    <text evidence="1">Catalyzes the prenyl-FMN-dependent decarboxylation of pyrrole-2-carboxylate (P2C). Can also catalyze the carboxylation of pyrrole in the presence of elevated concentrations of CO(2) or bicarbonate.</text>
</comment>
<organism evidence="6 7">
    <name type="scientific">Streptomyces sp. 900105755</name>
    <dbReference type="NCBI Taxonomy" id="3154389"/>
    <lineage>
        <taxon>Bacteria</taxon>
        <taxon>Bacillati</taxon>
        <taxon>Actinomycetota</taxon>
        <taxon>Actinomycetes</taxon>
        <taxon>Kitasatosporales</taxon>
        <taxon>Streptomycetaceae</taxon>
        <taxon>Streptomyces</taxon>
    </lineage>
</organism>
<comment type="catalytic activity">
    <reaction evidence="1">
        <text>pyrrole-2-carboxylate + H(+) = 1H-pyrrole + CO2</text>
        <dbReference type="Rhea" id="RHEA:31375"/>
        <dbReference type="ChEBI" id="CHEBI:15378"/>
        <dbReference type="ChEBI" id="CHEBI:16526"/>
        <dbReference type="ChEBI" id="CHEBI:19203"/>
        <dbReference type="ChEBI" id="CHEBI:27660"/>
        <dbReference type="EC" id="4.1.1.93"/>
    </reaction>
</comment>
<dbReference type="InterPro" id="IPR049381">
    <property type="entry name" value="UbiD-like_C"/>
</dbReference>